<gene>
    <name evidence="1" type="ORF">JI435_050880</name>
</gene>
<dbReference type="RefSeq" id="XP_001795499.1">
    <property type="nucleotide sequence ID" value="XM_001795447.1"/>
</dbReference>
<dbReference type="EMBL" id="CP069035">
    <property type="protein sequence ID" value="QRD02112.1"/>
    <property type="molecule type" value="Genomic_DNA"/>
</dbReference>
<evidence type="ECO:0000313" key="1">
    <source>
        <dbReference type="EMBL" id="QRD02112.1"/>
    </source>
</evidence>
<organism evidence="1 2">
    <name type="scientific">Phaeosphaeria nodorum (strain SN15 / ATCC MYA-4574 / FGSC 10173)</name>
    <name type="common">Glume blotch fungus</name>
    <name type="synonym">Parastagonospora nodorum</name>
    <dbReference type="NCBI Taxonomy" id="321614"/>
    <lineage>
        <taxon>Eukaryota</taxon>
        <taxon>Fungi</taxon>
        <taxon>Dikarya</taxon>
        <taxon>Ascomycota</taxon>
        <taxon>Pezizomycotina</taxon>
        <taxon>Dothideomycetes</taxon>
        <taxon>Pleosporomycetidae</taxon>
        <taxon>Pleosporales</taxon>
        <taxon>Pleosporineae</taxon>
        <taxon>Phaeosphaeriaceae</taxon>
        <taxon>Parastagonospora</taxon>
    </lineage>
</organism>
<reference evidence="2" key="1">
    <citation type="journal article" date="2021" name="BMC Genomics">
        <title>Chromosome-level genome assembly and manually-curated proteome of model necrotroph Parastagonospora nodorum Sn15 reveals a genome-wide trove of candidate effector homologs, and redundancy of virulence-related functions within an accessory chromosome.</title>
        <authorList>
            <person name="Bertazzoni S."/>
            <person name="Jones D.A.B."/>
            <person name="Phan H.T."/>
            <person name="Tan K.-C."/>
            <person name="Hane J.K."/>
        </authorList>
    </citation>
    <scope>NUCLEOTIDE SEQUENCE [LARGE SCALE GENOMIC DNA]</scope>
    <source>
        <strain evidence="2">SN15 / ATCC MYA-4574 / FGSC 10173)</strain>
    </source>
</reference>
<proteinExistence type="predicted"/>
<dbReference type="Proteomes" id="UP000663193">
    <property type="component" value="Chromosome 13"/>
</dbReference>
<dbReference type="PANTHER" id="PTHR42052">
    <property type="entry name" value="ABM DOMAIN-CONTAINING PROTEIN"/>
    <property type="match status" value="1"/>
</dbReference>
<dbReference type="OrthoDB" id="3542212at2759"/>
<accession>A0A7U2FBD3</accession>
<dbReference type="PANTHER" id="PTHR42052:SF1">
    <property type="entry name" value="ABM DOMAIN-CONTAINING PROTEIN"/>
    <property type="match status" value="1"/>
</dbReference>
<evidence type="ECO:0008006" key="3">
    <source>
        <dbReference type="Google" id="ProtNLM"/>
    </source>
</evidence>
<dbReference type="VEuPathDB" id="FungiDB:JI435_050880"/>
<protein>
    <recommendedName>
        <fullName evidence="3">ABM domain-containing protein</fullName>
    </recommendedName>
</protein>
<sequence>MPVLEITQLRLKSVPANNPSLLQNLSAVREQLQTKSQFYTCTEDSTKLYILGIWRDVNQHLDFLASPARDEVLGPQEDMLDFEWTVHIEVDGMESLPLDAPVLAIERLVLNGNGVLVFEQAIEGYVQQLQGNTSFKIVHNWRCDTASPKAEAVFLTGWQNVEDDVGFSKRLRDRGGLETAGIVGQILLHHAKNLERKDV</sequence>
<dbReference type="KEGG" id="pno:SNOG_05088"/>
<evidence type="ECO:0000313" key="2">
    <source>
        <dbReference type="Proteomes" id="UP000663193"/>
    </source>
</evidence>
<dbReference type="AlphaFoldDB" id="A0A7U2FBD3"/>
<name>A0A7U2FBD3_PHANO</name>
<keyword evidence="2" id="KW-1185">Reference proteome</keyword>
<dbReference type="OMA" id="YNCIDDP"/>